<dbReference type="InterPro" id="IPR001245">
    <property type="entry name" value="Ser-Thr/Tyr_kinase_cat_dom"/>
</dbReference>
<dbReference type="Gene3D" id="3.30.505.10">
    <property type="entry name" value="SH2 domain"/>
    <property type="match status" value="1"/>
</dbReference>
<name>A0A1X7UVT4_AMPQE</name>
<evidence type="ECO:0000256" key="6">
    <source>
        <dbReference type="ARBA" id="ARBA00022999"/>
    </source>
</evidence>
<evidence type="ECO:0000256" key="3">
    <source>
        <dbReference type="ARBA" id="ARBA00022741"/>
    </source>
</evidence>
<feature type="compositionally biased region" description="Polar residues" evidence="13">
    <location>
        <begin position="562"/>
        <end position="587"/>
    </location>
</feature>
<sequence>MGNKSSSASSSGSGISERRHTKKKVPSTSPATSTRSPRPPIPLPPNSYNDLEYRTEPMEPDPPQENGAGDDFDRNNLSPESVSAHSLTPDRKWQSLENLTEGDPDSDDPNLYVVKHDYVTNQSGQLSIRKGDKIRVTPGRGTGDWVEGTNANGQTGWLPASYIAKIDSLEKHSWFFGNITRAEAELNLGSGINGSFLIRESESKPGQYSISLRFEGRVFHYRIHIDPSSEQYYVTPESKFDTLTELVKHHSKNADGLTTTLHYPAPNSHKPPVYGVSHDFDKWEFDRSNLEMGLKLGGGQYGEVYKAVMKGRGVNVAVKTFREETTDATEFLKEANVMKKVKHPNLVQLLGVCTRELPFFIITEYMPKGNLLDYLRSTEGKTLDAVVLVYMAQQVASAMAYLENMNMIHRDLAARNCLVGENYLVKVADFGLSRLMESDIYNAREGAKFPIKWTAPEALAYNKFSIKSDVWAFGVLLWELATYGMSPYPGAELAQVYELLESGYRMQNPEGCPSAVYNLMTQCWEWLPEDRPSFAELSRILNGLSDVNETVEATLRGENPTRFDSISVETPTAQHTSFSQKRTQSNGGHPPRPPLPSVPKQDQPELPPPRASRGLPPPPISRGNQEETPRPPPLRGTRKPSMDTPSTTGGPAIPARPKPPPPGRPAVPITSPNRGTSSKPATAPKPPIKGPKPVVPKKTTELSLGLSKPDELSLSDKIDRLQSNAPLLIDFVNQQRPNLARDLSDFAQLVTYIIEEAQRAENDSSVTFKRCIAVLQSQRGALTDSTVQSDPTKLTKAIEVLVTKSQVLSSHLK</sequence>
<dbReference type="PRINTS" id="PR00109">
    <property type="entry name" value="TYRKINASE"/>
</dbReference>
<dbReference type="SUPFAM" id="SSF50044">
    <property type="entry name" value="SH3-domain"/>
    <property type="match status" value="1"/>
</dbReference>
<dbReference type="eggNOG" id="KOG4278">
    <property type="taxonomic scope" value="Eukaryota"/>
</dbReference>
<dbReference type="PROSITE" id="PS50002">
    <property type="entry name" value="SH3"/>
    <property type="match status" value="1"/>
</dbReference>
<evidence type="ECO:0000256" key="10">
    <source>
        <dbReference type="PROSITE-ProRule" id="PRU00192"/>
    </source>
</evidence>
<keyword evidence="7 12" id="KW-0829">Tyrosine-protein kinase</keyword>
<evidence type="ECO:0000256" key="5">
    <source>
        <dbReference type="ARBA" id="ARBA00022840"/>
    </source>
</evidence>
<reference evidence="17" key="2">
    <citation type="submission" date="2017-05" db="UniProtKB">
        <authorList>
            <consortium name="EnsemblMetazoa"/>
        </authorList>
    </citation>
    <scope>IDENTIFICATION</scope>
</reference>
<dbReference type="PROSITE" id="PS50001">
    <property type="entry name" value="SH2"/>
    <property type="match status" value="1"/>
</dbReference>
<dbReference type="InterPro" id="IPR050198">
    <property type="entry name" value="Non-receptor_tyrosine_kinases"/>
</dbReference>
<organism evidence="17">
    <name type="scientific">Amphimedon queenslandica</name>
    <name type="common">Sponge</name>
    <dbReference type="NCBI Taxonomy" id="400682"/>
    <lineage>
        <taxon>Eukaryota</taxon>
        <taxon>Metazoa</taxon>
        <taxon>Porifera</taxon>
        <taxon>Demospongiae</taxon>
        <taxon>Heteroscleromorpha</taxon>
        <taxon>Haplosclerida</taxon>
        <taxon>Niphatidae</taxon>
        <taxon>Amphimedon</taxon>
    </lineage>
</organism>
<gene>
    <name evidence="17" type="primary">100636074</name>
</gene>
<comment type="catalytic activity">
    <reaction evidence="8 12">
        <text>L-tyrosyl-[protein] + ATP = O-phospho-L-tyrosyl-[protein] + ADP + H(+)</text>
        <dbReference type="Rhea" id="RHEA:10596"/>
        <dbReference type="Rhea" id="RHEA-COMP:10136"/>
        <dbReference type="Rhea" id="RHEA-COMP:20101"/>
        <dbReference type="ChEBI" id="CHEBI:15378"/>
        <dbReference type="ChEBI" id="CHEBI:30616"/>
        <dbReference type="ChEBI" id="CHEBI:46858"/>
        <dbReference type="ChEBI" id="CHEBI:61978"/>
        <dbReference type="ChEBI" id="CHEBI:456216"/>
        <dbReference type="EC" id="2.7.10.2"/>
    </reaction>
</comment>
<keyword evidence="6 9" id="KW-0727">SH2 domain</keyword>
<dbReference type="Gene3D" id="3.30.200.20">
    <property type="entry name" value="Phosphorylase Kinase, domain 1"/>
    <property type="match status" value="1"/>
</dbReference>
<evidence type="ECO:0000313" key="17">
    <source>
        <dbReference type="EnsemblMetazoa" id="Aqu2.1.31786_001"/>
    </source>
</evidence>
<evidence type="ECO:0000256" key="11">
    <source>
        <dbReference type="PROSITE-ProRule" id="PRU10141"/>
    </source>
</evidence>
<feature type="compositionally biased region" description="Pro residues" evidence="13">
    <location>
        <begin position="605"/>
        <end position="620"/>
    </location>
</feature>
<dbReference type="Pfam" id="PF07714">
    <property type="entry name" value="PK_Tyr_Ser-Thr"/>
    <property type="match status" value="1"/>
</dbReference>
<dbReference type="AlphaFoldDB" id="A0A1X7UVT4"/>
<keyword evidence="3 11" id="KW-0547">Nucleotide-binding</keyword>
<dbReference type="Gene3D" id="2.30.30.40">
    <property type="entry name" value="SH3 Domains"/>
    <property type="match status" value="1"/>
</dbReference>
<dbReference type="FunFam" id="3.30.200.20:FF:000037">
    <property type="entry name" value="Tyrosine-protein kinase"/>
    <property type="match status" value="1"/>
</dbReference>
<dbReference type="SUPFAM" id="SSF55550">
    <property type="entry name" value="SH2 domain"/>
    <property type="match status" value="1"/>
</dbReference>
<evidence type="ECO:0000256" key="13">
    <source>
        <dbReference type="SAM" id="MobiDB-lite"/>
    </source>
</evidence>
<dbReference type="OrthoDB" id="98077at2759"/>
<dbReference type="SUPFAM" id="SSF56112">
    <property type="entry name" value="Protein kinase-like (PK-like)"/>
    <property type="match status" value="1"/>
</dbReference>
<dbReference type="InterPro" id="IPR000719">
    <property type="entry name" value="Prot_kinase_dom"/>
</dbReference>
<keyword evidence="5 11" id="KW-0067">ATP-binding</keyword>
<dbReference type="InterPro" id="IPR020635">
    <property type="entry name" value="Tyr_kinase_cat_dom"/>
</dbReference>
<evidence type="ECO:0000256" key="4">
    <source>
        <dbReference type="ARBA" id="ARBA00022777"/>
    </source>
</evidence>
<dbReference type="KEGG" id="aqu:100636074"/>
<feature type="domain" description="SH3" evidence="15">
    <location>
        <begin position="107"/>
        <end position="168"/>
    </location>
</feature>
<dbReference type="Pfam" id="PF00017">
    <property type="entry name" value="SH2"/>
    <property type="match status" value="1"/>
</dbReference>
<evidence type="ECO:0000256" key="8">
    <source>
        <dbReference type="ARBA" id="ARBA00051245"/>
    </source>
</evidence>
<dbReference type="SMART" id="SM00326">
    <property type="entry name" value="SH3"/>
    <property type="match status" value="1"/>
</dbReference>
<dbReference type="InterPro" id="IPR036028">
    <property type="entry name" value="SH3-like_dom_sf"/>
</dbReference>
<feature type="compositionally biased region" description="Polar residues" evidence="13">
    <location>
        <begin position="75"/>
        <end position="86"/>
    </location>
</feature>
<dbReference type="Proteomes" id="UP000007879">
    <property type="component" value="Unassembled WGS sequence"/>
</dbReference>
<evidence type="ECO:0000256" key="7">
    <source>
        <dbReference type="ARBA" id="ARBA00023137"/>
    </source>
</evidence>
<dbReference type="InterPro" id="IPR035837">
    <property type="entry name" value="ABL_SH2"/>
</dbReference>
<feature type="compositionally biased region" description="Low complexity" evidence="13">
    <location>
        <begin position="26"/>
        <end position="36"/>
    </location>
</feature>
<feature type="domain" description="Protein kinase" evidence="16">
    <location>
        <begin position="290"/>
        <end position="551"/>
    </location>
</feature>
<dbReference type="PRINTS" id="PR00401">
    <property type="entry name" value="SH2DOMAIN"/>
</dbReference>
<evidence type="ECO:0000256" key="1">
    <source>
        <dbReference type="ARBA" id="ARBA00022443"/>
    </source>
</evidence>
<dbReference type="InterPro" id="IPR017441">
    <property type="entry name" value="Protein_kinase_ATP_BS"/>
</dbReference>
<evidence type="ECO:0000313" key="18">
    <source>
        <dbReference type="Proteomes" id="UP000007879"/>
    </source>
</evidence>
<dbReference type="InterPro" id="IPR036860">
    <property type="entry name" value="SH2_dom_sf"/>
</dbReference>
<dbReference type="STRING" id="400682.A0A1X7UVT4"/>
<evidence type="ECO:0000256" key="2">
    <source>
        <dbReference type="ARBA" id="ARBA00022679"/>
    </source>
</evidence>
<dbReference type="SMART" id="SM00252">
    <property type="entry name" value="SH2"/>
    <property type="match status" value="1"/>
</dbReference>
<dbReference type="EnsemblMetazoa" id="Aqu2.1.31786_001">
    <property type="protein sequence ID" value="Aqu2.1.31786_001"/>
    <property type="gene ID" value="Aqu2.1.31786"/>
</dbReference>
<dbReference type="PROSITE" id="PS00109">
    <property type="entry name" value="PROTEIN_KINASE_TYR"/>
    <property type="match status" value="1"/>
</dbReference>
<dbReference type="Gene3D" id="1.10.510.10">
    <property type="entry name" value="Transferase(Phosphotransferase) domain 1"/>
    <property type="match status" value="1"/>
</dbReference>
<dbReference type="InParanoid" id="A0A1X7UVT4"/>
<dbReference type="PANTHER" id="PTHR24418">
    <property type="entry name" value="TYROSINE-PROTEIN KINASE"/>
    <property type="match status" value="1"/>
</dbReference>
<feature type="region of interest" description="Disordered" evidence="13">
    <location>
        <begin position="1"/>
        <end position="109"/>
    </location>
</feature>
<dbReference type="PROSITE" id="PS00107">
    <property type="entry name" value="PROTEIN_KINASE_ATP"/>
    <property type="match status" value="1"/>
</dbReference>
<dbReference type="GO" id="GO:0004715">
    <property type="term" value="F:non-membrane spanning protein tyrosine kinase activity"/>
    <property type="evidence" value="ECO:0007669"/>
    <property type="project" value="UniProtKB-EC"/>
</dbReference>
<feature type="compositionally biased region" description="Pro residues" evidence="13">
    <location>
        <begin position="654"/>
        <end position="665"/>
    </location>
</feature>
<dbReference type="PROSITE" id="PS50011">
    <property type="entry name" value="PROTEIN_KINASE_DOM"/>
    <property type="match status" value="1"/>
</dbReference>
<dbReference type="CDD" id="cd00174">
    <property type="entry name" value="SH3"/>
    <property type="match status" value="1"/>
</dbReference>
<keyword evidence="18" id="KW-1185">Reference proteome</keyword>
<dbReference type="Pfam" id="PF14604">
    <property type="entry name" value="SH3_9"/>
    <property type="match status" value="1"/>
</dbReference>
<reference evidence="18" key="1">
    <citation type="journal article" date="2010" name="Nature">
        <title>The Amphimedon queenslandica genome and the evolution of animal complexity.</title>
        <authorList>
            <person name="Srivastava M."/>
            <person name="Simakov O."/>
            <person name="Chapman J."/>
            <person name="Fahey B."/>
            <person name="Gauthier M.E."/>
            <person name="Mitros T."/>
            <person name="Richards G.S."/>
            <person name="Conaco C."/>
            <person name="Dacre M."/>
            <person name="Hellsten U."/>
            <person name="Larroux C."/>
            <person name="Putnam N.H."/>
            <person name="Stanke M."/>
            <person name="Adamska M."/>
            <person name="Darling A."/>
            <person name="Degnan S.M."/>
            <person name="Oakley T.H."/>
            <person name="Plachetzki D.C."/>
            <person name="Zhai Y."/>
            <person name="Adamski M."/>
            <person name="Calcino A."/>
            <person name="Cummins S.F."/>
            <person name="Goodstein D.M."/>
            <person name="Harris C."/>
            <person name="Jackson D.J."/>
            <person name="Leys S.P."/>
            <person name="Shu S."/>
            <person name="Woodcroft B.J."/>
            <person name="Vervoort M."/>
            <person name="Kosik K.S."/>
            <person name="Manning G."/>
            <person name="Degnan B.M."/>
            <person name="Rokhsar D.S."/>
        </authorList>
    </citation>
    <scope>NUCLEOTIDE SEQUENCE [LARGE SCALE GENOMIC DNA]</scope>
</reference>
<dbReference type="InterPro" id="IPR001452">
    <property type="entry name" value="SH3_domain"/>
</dbReference>
<feature type="binding site" evidence="11">
    <location>
        <position position="319"/>
    </location>
    <ligand>
        <name>ATP</name>
        <dbReference type="ChEBI" id="CHEBI:30616"/>
    </ligand>
</feature>
<keyword evidence="1 10" id="KW-0728">SH3 domain</keyword>
<evidence type="ECO:0000259" key="15">
    <source>
        <dbReference type="PROSITE" id="PS50002"/>
    </source>
</evidence>
<dbReference type="SMART" id="SM00219">
    <property type="entry name" value="TyrKc"/>
    <property type="match status" value="1"/>
</dbReference>
<comment type="similarity">
    <text evidence="12">Belongs to the protein kinase superfamily. Tyr protein kinase family.</text>
</comment>
<keyword evidence="2 12" id="KW-0808">Transferase</keyword>
<proteinExistence type="inferred from homology"/>
<dbReference type="EnsemblMetazoa" id="XM_011405662.2">
    <property type="protein sequence ID" value="XP_011403964.1"/>
    <property type="gene ID" value="LOC100636074"/>
</dbReference>
<dbReference type="GO" id="GO:0005524">
    <property type="term" value="F:ATP binding"/>
    <property type="evidence" value="ECO:0007669"/>
    <property type="project" value="UniProtKB-UniRule"/>
</dbReference>
<dbReference type="InterPro" id="IPR000980">
    <property type="entry name" value="SH2"/>
</dbReference>
<keyword evidence="4 12" id="KW-0418">Kinase</keyword>
<feature type="compositionally biased region" description="Pro residues" evidence="13">
    <location>
        <begin position="683"/>
        <end position="694"/>
    </location>
</feature>
<dbReference type="CDD" id="cd09935">
    <property type="entry name" value="SH2_ABL"/>
    <property type="match status" value="1"/>
</dbReference>
<feature type="compositionally biased region" description="Low complexity" evidence="13">
    <location>
        <begin position="1"/>
        <end position="15"/>
    </location>
</feature>
<evidence type="ECO:0000259" key="14">
    <source>
        <dbReference type="PROSITE" id="PS50001"/>
    </source>
</evidence>
<protein>
    <recommendedName>
        <fullName evidence="12">Tyrosine-protein kinase</fullName>
        <ecNumber evidence="12">2.7.10.2</ecNumber>
    </recommendedName>
</protein>
<dbReference type="FunFam" id="1.10.510.10:FF:000554">
    <property type="entry name" value="Predicted protein"/>
    <property type="match status" value="1"/>
</dbReference>
<feature type="domain" description="SH2" evidence="14">
    <location>
        <begin position="174"/>
        <end position="265"/>
    </location>
</feature>
<dbReference type="EC" id="2.7.10.2" evidence="12"/>
<dbReference type="InterPro" id="IPR011009">
    <property type="entry name" value="Kinase-like_dom_sf"/>
</dbReference>
<evidence type="ECO:0000256" key="12">
    <source>
        <dbReference type="RuleBase" id="RU362096"/>
    </source>
</evidence>
<dbReference type="InterPro" id="IPR008266">
    <property type="entry name" value="Tyr_kinase_AS"/>
</dbReference>
<dbReference type="FunFam" id="3.30.505.10:FF:000004">
    <property type="entry name" value="Tyrosine-protein kinase"/>
    <property type="match status" value="1"/>
</dbReference>
<feature type="region of interest" description="Disordered" evidence="13">
    <location>
        <begin position="555"/>
        <end position="707"/>
    </location>
</feature>
<evidence type="ECO:0000259" key="16">
    <source>
        <dbReference type="PROSITE" id="PS50011"/>
    </source>
</evidence>
<evidence type="ECO:0000256" key="9">
    <source>
        <dbReference type="PROSITE-ProRule" id="PRU00191"/>
    </source>
</evidence>
<accession>A0A1X7UVT4</accession>